<evidence type="ECO:0000256" key="2">
    <source>
        <dbReference type="ARBA" id="ARBA00009046"/>
    </source>
</evidence>
<dbReference type="InterPro" id="IPR054712">
    <property type="entry name" value="Cas3-like_dom"/>
</dbReference>
<dbReference type="EMBL" id="CAIH01000112">
    <property type="protein sequence ID" value="CCH91971.1"/>
    <property type="molecule type" value="Genomic_DNA"/>
</dbReference>
<evidence type="ECO:0000259" key="11">
    <source>
        <dbReference type="PROSITE" id="PS51192"/>
    </source>
</evidence>
<dbReference type="GO" id="GO:0003724">
    <property type="term" value="F:RNA helicase activity"/>
    <property type="evidence" value="ECO:0007669"/>
    <property type="project" value="TreeGrafter"/>
</dbReference>
<keyword evidence="8" id="KW-0067">ATP-binding</keyword>
<comment type="caution">
    <text evidence="13">The sequence shown here is derived from an EMBL/GenBank/DDBJ whole genome shotgun (WGS) entry which is preliminary data.</text>
</comment>
<dbReference type="InterPro" id="IPR006483">
    <property type="entry name" value="CRISPR-assoc_Cas3_HD"/>
</dbReference>
<evidence type="ECO:0000256" key="6">
    <source>
        <dbReference type="ARBA" id="ARBA00022801"/>
    </source>
</evidence>
<keyword evidence="9" id="KW-0051">Antiviral defense</keyword>
<dbReference type="SMART" id="SM00487">
    <property type="entry name" value="DEXDc"/>
    <property type="match status" value="1"/>
</dbReference>
<dbReference type="PROSITE" id="PS51192">
    <property type="entry name" value="HELICASE_ATP_BIND_1"/>
    <property type="match status" value="1"/>
</dbReference>
<dbReference type="Gene3D" id="1.10.3210.30">
    <property type="match status" value="1"/>
</dbReference>
<dbReference type="Gene3D" id="3.40.50.300">
    <property type="entry name" value="P-loop containing nucleotide triphosphate hydrolases"/>
    <property type="match status" value="2"/>
</dbReference>
<evidence type="ECO:0000259" key="12">
    <source>
        <dbReference type="PROSITE" id="PS51643"/>
    </source>
</evidence>
<comment type="similarity">
    <text evidence="1">In the N-terminal section; belongs to the CRISPR-associated nuclease Cas3-HD family.</text>
</comment>
<dbReference type="InterPro" id="IPR027417">
    <property type="entry name" value="P-loop_NTPase"/>
</dbReference>
<keyword evidence="4" id="KW-0479">Metal-binding</keyword>
<dbReference type="GO" id="GO:0005829">
    <property type="term" value="C:cytosol"/>
    <property type="evidence" value="ECO:0007669"/>
    <property type="project" value="TreeGrafter"/>
</dbReference>
<keyword evidence="5" id="KW-0547">Nucleotide-binding</keyword>
<evidence type="ECO:0000256" key="8">
    <source>
        <dbReference type="ARBA" id="ARBA00022840"/>
    </source>
</evidence>
<evidence type="ECO:0000256" key="10">
    <source>
        <dbReference type="ARBA" id="ARBA00038437"/>
    </source>
</evidence>
<gene>
    <name evidence="13" type="ORF">MICCA_20007</name>
</gene>
<accession>A0A822L6C9</accession>
<evidence type="ECO:0000256" key="7">
    <source>
        <dbReference type="ARBA" id="ARBA00022806"/>
    </source>
</evidence>
<evidence type="ECO:0000313" key="14">
    <source>
        <dbReference type="Proteomes" id="UP000005806"/>
    </source>
</evidence>
<evidence type="ECO:0000313" key="13">
    <source>
        <dbReference type="EMBL" id="CCH91971.1"/>
    </source>
</evidence>
<evidence type="ECO:0000256" key="9">
    <source>
        <dbReference type="ARBA" id="ARBA00023118"/>
    </source>
</evidence>
<dbReference type="AlphaFoldDB" id="A0A822L6C9"/>
<sequence>MKRLLAKSYNQKEHPKPPEFALLTRHSRDVADACRALAAISGDIALNNAEIWDMHLDFERTLRATGWLEDLGKCSSHFSEMLSGGDGFQLLRHETISGILAYFNEQFQTWLKPLGKFKIVAIWGAMGHHRKFDEKTTPYQGLPLILHISQSDNQDFNTILEEMAVDLELGNPPQFDHNLVIGYNSDDECDIPAFESLYDLINEFKQYEEEEFADERLRRFVALVKSYGIAADVAASAVAKKKGEDNQPYSLPNFVKNDLSIKLSYEDLTKLIHSWAWRNSDGFKDKKNEWDLSRYPHNFKLRNFQEQVASSDSYLTLAIAGCGSGKSLAAYLWAREWCKKLTDRNFRLFFCLPTTGTTTEHFKDYALESNIPSSLAHLAHSRSSIDLQTMAQTTPQEDSENSDIAEAAREALRAEQDKIESLALWSTPLTITTADTVLGLMVNARRSIYSLPVIMQSAIIFDEIHAFDDQMFGHLLVFLKNFPKLPVLLMTASLPEERLKTIQSIRPDLNCVPGLKEFEDLSRYNLPYMVEQVDEAIVWQEVQKCLENNGKVLWVRNRVDWANQIYQKAKVDFPDIAVNVYHSRLRYKDRSDRHRRVIDTFKEKGKAALLVSTQVAEMSLDLSADLLVTDIAPVPSLIQRMGRLNRRATPDNPGNSKPAIICPLPKIKGDTYKPYQKSEIDTSLIWVQKLLDLNKSLSQRDLAQKFLEVSNLKEYDYKKAEERACFFSGVWRTRPGITRNEGYTISVILAKDYKKCDDFKYNQPSPDWIRQHEVAIPIKPEALKWDKISGVRIAPKEFITYDYDQKDQYGNIISDGMGASWK</sequence>
<dbReference type="RefSeq" id="WP_002749879.1">
    <property type="nucleotide sequence ID" value="NZ_HE972523.1"/>
</dbReference>
<dbReference type="NCBIfam" id="TIGR01596">
    <property type="entry name" value="cas3_HD"/>
    <property type="match status" value="1"/>
</dbReference>
<dbReference type="InterPro" id="IPR006474">
    <property type="entry name" value="Helicase_Cas3_CRISPR-ass_core"/>
</dbReference>
<dbReference type="GO" id="GO:0004518">
    <property type="term" value="F:nuclease activity"/>
    <property type="evidence" value="ECO:0007669"/>
    <property type="project" value="UniProtKB-KW"/>
</dbReference>
<evidence type="ECO:0000256" key="1">
    <source>
        <dbReference type="ARBA" id="ARBA00006847"/>
    </source>
</evidence>
<dbReference type="InterPro" id="IPR038257">
    <property type="entry name" value="CRISPR-assoc_Cas3_HD_sf"/>
</dbReference>
<keyword evidence="7" id="KW-0347">Helicase</keyword>
<evidence type="ECO:0000256" key="5">
    <source>
        <dbReference type="ARBA" id="ARBA00022741"/>
    </source>
</evidence>
<feature type="domain" description="Helicase ATP-binding" evidence="11">
    <location>
        <begin position="403"/>
        <end position="512"/>
    </location>
</feature>
<dbReference type="PANTHER" id="PTHR47959">
    <property type="entry name" value="ATP-DEPENDENT RNA HELICASE RHLE-RELATED"/>
    <property type="match status" value="1"/>
</dbReference>
<dbReference type="InterPro" id="IPR014001">
    <property type="entry name" value="Helicase_ATP-bd"/>
</dbReference>
<dbReference type="CDD" id="cd09641">
    <property type="entry name" value="Cas3''_I"/>
    <property type="match status" value="1"/>
</dbReference>
<organism evidence="13 14">
    <name type="scientific">Microcystis aeruginosa PCC 9432</name>
    <dbReference type="NCBI Taxonomy" id="1160280"/>
    <lineage>
        <taxon>Bacteria</taxon>
        <taxon>Bacillati</taxon>
        <taxon>Cyanobacteriota</taxon>
        <taxon>Cyanophyceae</taxon>
        <taxon>Oscillatoriophycideae</taxon>
        <taxon>Chroococcales</taxon>
        <taxon>Microcystaceae</taxon>
        <taxon>Microcystis</taxon>
    </lineage>
</organism>
<dbReference type="InterPro" id="IPR050079">
    <property type="entry name" value="DEAD_box_RNA_helicase"/>
</dbReference>
<name>A0A822L6C9_MICAE</name>
<evidence type="ECO:0000256" key="4">
    <source>
        <dbReference type="ARBA" id="ARBA00022723"/>
    </source>
</evidence>
<dbReference type="PANTHER" id="PTHR47959:SF16">
    <property type="entry name" value="CRISPR-ASSOCIATED NUCLEASE_HELICASE CAS3-RELATED"/>
    <property type="match status" value="1"/>
</dbReference>
<dbReference type="NCBIfam" id="TIGR01587">
    <property type="entry name" value="cas3_core"/>
    <property type="match status" value="1"/>
</dbReference>
<dbReference type="GO" id="GO:0051607">
    <property type="term" value="P:defense response to virus"/>
    <property type="evidence" value="ECO:0007669"/>
    <property type="project" value="UniProtKB-KW"/>
</dbReference>
<comment type="similarity">
    <text evidence="10">Belongs to the DEAD box helicase family.</text>
</comment>
<dbReference type="GO" id="GO:0016787">
    <property type="term" value="F:hydrolase activity"/>
    <property type="evidence" value="ECO:0007669"/>
    <property type="project" value="UniProtKB-KW"/>
</dbReference>
<dbReference type="GO" id="GO:0005524">
    <property type="term" value="F:ATP binding"/>
    <property type="evidence" value="ECO:0007669"/>
    <property type="project" value="UniProtKB-KW"/>
</dbReference>
<dbReference type="SMART" id="SM00490">
    <property type="entry name" value="HELICc"/>
    <property type="match status" value="1"/>
</dbReference>
<feature type="domain" description="HD Cas3-type" evidence="12">
    <location>
        <begin position="16"/>
        <end position="234"/>
    </location>
</feature>
<dbReference type="Pfam" id="PF22590">
    <property type="entry name" value="Cas3-like_C_2"/>
    <property type="match status" value="1"/>
</dbReference>
<proteinExistence type="inferred from homology"/>
<reference evidence="13 14" key="1">
    <citation type="submission" date="2012-04" db="EMBL/GenBank/DDBJ databases">
        <authorList>
            <person name="Genoscope - CEA"/>
        </authorList>
    </citation>
    <scope>NUCLEOTIDE SEQUENCE [LARGE SCALE GENOMIC DNA]</scope>
    <source>
        <strain evidence="13 14">9432</strain>
    </source>
</reference>
<keyword evidence="6" id="KW-0378">Hydrolase</keyword>
<dbReference type="GO" id="GO:0046872">
    <property type="term" value="F:metal ion binding"/>
    <property type="evidence" value="ECO:0007669"/>
    <property type="project" value="UniProtKB-KW"/>
</dbReference>
<dbReference type="Pfam" id="PF00270">
    <property type="entry name" value="DEAD"/>
    <property type="match status" value="1"/>
</dbReference>
<comment type="similarity">
    <text evidence="2">In the central section; belongs to the CRISPR-associated helicase Cas3 family.</text>
</comment>
<dbReference type="GO" id="GO:0003676">
    <property type="term" value="F:nucleic acid binding"/>
    <property type="evidence" value="ECO:0007669"/>
    <property type="project" value="InterPro"/>
</dbReference>
<dbReference type="InterPro" id="IPR001650">
    <property type="entry name" value="Helicase_C-like"/>
</dbReference>
<dbReference type="SUPFAM" id="SSF52540">
    <property type="entry name" value="P-loop containing nucleoside triphosphate hydrolases"/>
    <property type="match status" value="1"/>
</dbReference>
<keyword evidence="3" id="KW-0540">Nuclease</keyword>
<evidence type="ECO:0000256" key="3">
    <source>
        <dbReference type="ARBA" id="ARBA00022722"/>
    </source>
</evidence>
<dbReference type="PROSITE" id="PS51643">
    <property type="entry name" value="HD_CAS3"/>
    <property type="match status" value="1"/>
</dbReference>
<protein>
    <submittedName>
        <fullName evidence="13">CRISPR-associated helicase Cas3</fullName>
    </submittedName>
</protein>
<dbReference type="InterPro" id="IPR011545">
    <property type="entry name" value="DEAD/DEAH_box_helicase_dom"/>
</dbReference>
<dbReference type="Proteomes" id="UP000005806">
    <property type="component" value="Unassembled WGS sequence"/>
</dbReference>